<feature type="domain" description="Dynein heavy chain C-terminal" evidence="17">
    <location>
        <begin position="639"/>
        <end position="948"/>
    </location>
</feature>
<feature type="domain" description="Dynein heavy chain region D6 P-loop" evidence="14">
    <location>
        <begin position="346"/>
        <end position="462"/>
    </location>
</feature>
<name>A0A830HQ40_9CHLO</name>
<dbReference type="OrthoDB" id="537704at2759"/>
<evidence type="ECO:0008006" key="20">
    <source>
        <dbReference type="Google" id="ProtNLM"/>
    </source>
</evidence>
<dbReference type="Gene3D" id="1.10.8.1220">
    <property type="match status" value="1"/>
</dbReference>
<gene>
    <name evidence="18" type="ORF">PPROV_000836100</name>
</gene>
<sequence length="952" mass="107512">MPNPHLLPEICIKVTLINFTVTQIGLEDQLLGDVVRKERPDLEEAKDRLVVSIANDKKQLKDLEDKILKMLKESEGNIPDNETLINTLQNSKLTSGMIQGRVEEAEVTEREINEARESYRQAATRGSIIYFVIADLALIGSMYQYSLVYFMNLYNLCIDNSEKDDDVGKRLQNLCEYVTFFMYNNVCRGLFEDSKALYSFLLCSAIERHAGSIPPASWNLLLRGTPASYVSLKENPMPDRLREDLWTNIEYLAATIPAFSELIDSFGSDSDRWLAILDSDEPHNEELPARFTAEKVDEFHKMMLMKVLREEKLVFAVSRYVGATLGQRFVEALPWTLDEVFPDTNSKTPVVFVLSTGADPTSMLLRFAERMNMTPGERLKIISLGQGQGPIAEQLITEAMKSGDWVALQNCHVASSWMLSLSRIVEALANDDTVHKDFRLWLTSMPAKIFPVVVLQQSIKLTFEPPKGVRANVARTYKDMDGEFFESCTKPQPFKKLVFSLAFFHAVIQERRKFGPLGWNIRYEFNTSDLDCSFANLKMFIDEQPEIPFPALLYVIGQINYGGRVTDDLDRRCLMSILEVFLNPRAVDDDYKFTKSGTYYAPPEGPLDDYRNYLSSLPMTEAPEVFGMHDNANITFQFAESRRLMETVLSIQPRVSAAEGALTPEEQVEMLSLEILKGLPEPLLYEEAAEGMFDRNEAGQLTSMANVLNQEMIKFNRLHKALKTTLGQIGKAIKGLIVMTNELEGMFHSLLNNQVPGLWSKVAYPSLKPLASWIKDFNARMTFMRQWLVEGDALKSYSLPALFFPQGFMTGVLQTHARKYKIAIDTLNFEFTVLKTSSPEDLEEGPEDGVLIHGLYIDNGRWDAERMVLDEALPGEMFSTLPIVHFIPAVNYKIPATMYECPLYKTSVRAGVLSTTGASTNYVVSLGLPIADHTTPSFWVLQGTATLCALDT</sequence>
<keyword evidence="6" id="KW-0067">ATP-binding</keyword>
<dbReference type="PANTHER" id="PTHR22878">
    <property type="entry name" value="DYNEIN HEAVY CHAIN 6, AXONEMAL-LIKE-RELATED"/>
    <property type="match status" value="1"/>
</dbReference>
<evidence type="ECO:0000256" key="1">
    <source>
        <dbReference type="ARBA" id="ARBA00004138"/>
    </source>
</evidence>
<protein>
    <recommendedName>
        <fullName evidence="20">Dynein heavy chain</fullName>
    </recommendedName>
</protein>
<evidence type="ECO:0000256" key="4">
    <source>
        <dbReference type="ARBA" id="ARBA00022701"/>
    </source>
</evidence>
<dbReference type="Gene3D" id="3.10.490.20">
    <property type="match status" value="1"/>
</dbReference>
<evidence type="ECO:0000256" key="10">
    <source>
        <dbReference type="ARBA" id="ARBA00023175"/>
    </source>
</evidence>
<evidence type="ECO:0000313" key="18">
    <source>
        <dbReference type="EMBL" id="GHP09626.1"/>
    </source>
</evidence>
<dbReference type="EMBL" id="BNJQ01000025">
    <property type="protein sequence ID" value="GHP09626.1"/>
    <property type="molecule type" value="Genomic_DNA"/>
</dbReference>
<proteinExistence type="predicted"/>
<dbReference type="InterPro" id="IPR042219">
    <property type="entry name" value="AAA_lid_11_sf"/>
</dbReference>
<evidence type="ECO:0000256" key="7">
    <source>
        <dbReference type="ARBA" id="ARBA00023017"/>
    </source>
</evidence>
<feature type="coiled-coil region" evidence="13">
    <location>
        <begin position="46"/>
        <end position="73"/>
    </location>
</feature>
<keyword evidence="4" id="KW-0493">Microtubule</keyword>
<dbReference type="GO" id="GO:0008569">
    <property type="term" value="F:minus-end-directed microtubule motor activity"/>
    <property type="evidence" value="ECO:0007669"/>
    <property type="project" value="InterPro"/>
</dbReference>
<evidence type="ECO:0000256" key="3">
    <source>
        <dbReference type="ARBA" id="ARBA00022490"/>
    </source>
</evidence>
<evidence type="ECO:0000256" key="13">
    <source>
        <dbReference type="SAM" id="Coils"/>
    </source>
</evidence>
<comment type="caution">
    <text evidence="18">The sequence shown here is derived from an EMBL/GenBank/DDBJ whole genome shotgun (WGS) entry which is preliminary data.</text>
</comment>
<dbReference type="FunFam" id="1.10.8.1220:FF:000001">
    <property type="entry name" value="Dynein axonemal heavy chain 5"/>
    <property type="match status" value="1"/>
</dbReference>
<keyword evidence="10" id="KW-0505">Motor protein</keyword>
<dbReference type="GO" id="GO:0030286">
    <property type="term" value="C:dynein complex"/>
    <property type="evidence" value="ECO:0007669"/>
    <property type="project" value="UniProtKB-KW"/>
</dbReference>
<dbReference type="FunFam" id="3.10.490.20:FF:000005">
    <property type="entry name" value="Dynein axonemal heavy chain 6"/>
    <property type="match status" value="1"/>
</dbReference>
<dbReference type="PANTHER" id="PTHR22878:SF73">
    <property type="entry name" value="DYNEIN AXONEMAL HEAVY CHAIN 1"/>
    <property type="match status" value="1"/>
</dbReference>
<feature type="domain" description="Dynein heavy chain ATP-binding dynein motor region" evidence="15">
    <location>
        <begin position="2"/>
        <end position="97"/>
    </location>
</feature>
<dbReference type="Pfam" id="PF18199">
    <property type="entry name" value="Dynein_C"/>
    <property type="match status" value="1"/>
</dbReference>
<dbReference type="FunFam" id="1.10.8.720:FF:000001">
    <property type="entry name" value="dynein heavy chain 7, axonemal"/>
    <property type="match status" value="1"/>
</dbReference>
<dbReference type="GO" id="GO:0060271">
    <property type="term" value="P:cilium assembly"/>
    <property type="evidence" value="ECO:0007669"/>
    <property type="project" value="UniProtKB-ARBA"/>
</dbReference>
<reference evidence="18" key="1">
    <citation type="submission" date="2020-10" db="EMBL/GenBank/DDBJ databases">
        <title>Unveiling of a novel bifunctional photoreceptor, Dualchrome1, isolated from a cosmopolitan green alga.</title>
        <authorList>
            <person name="Suzuki S."/>
            <person name="Kawachi M."/>
        </authorList>
    </citation>
    <scope>NUCLEOTIDE SEQUENCE</scope>
    <source>
        <strain evidence="18">NIES 2893</strain>
    </source>
</reference>
<dbReference type="FunFam" id="3.40.50.300:FF:000362">
    <property type="entry name" value="Dynein, axonemal, heavy chain 6"/>
    <property type="match status" value="1"/>
</dbReference>
<dbReference type="InterPro" id="IPR041228">
    <property type="entry name" value="Dynein_C"/>
</dbReference>
<dbReference type="GO" id="GO:0045505">
    <property type="term" value="F:dynein intermediate chain binding"/>
    <property type="evidence" value="ECO:0007669"/>
    <property type="project" value="InterPro"/>
</dbReference>
<dbReference type="Gene3D" id="3.40.50.300">
    <property type="entry name" value="P-loop containing nucleotide triphosphate hydrolases"/>
    <property type="match status" value="2"/>
</dbReference>
<evidence type="ECO:0000256" key="12">
    <source>
        <dbReference type="ARBA" id="ARBA00023273"/>
    </source>
</evidence>
<dbReference type="Pfam" id="PF03028">
    <property type="entry name" value="Dynein_heavy"/>
    <property type="match status" value="1"/>
</dbReference>
<keyword evidence="19" id="KW-1185">Reference proteome</keyword>
<evidence type="ECO:0000259" key="15">
    <source>
        <dbReference type="Pfam" id="PF12781"/>
    </source>
</evidence>
<evidence type="ECO:0000313" key="19">
    <source>
        <dbReference type="Proteomes" id="UP000660262"/>
    </source>
</evidence>
<dbReference type="InterPro" id="IPR004273">
    <property type="entry name" value="Dynein_heavy_D6_P-loop"/>
</dbReference>
<dbReference type="Proteomes" id="UP000660262">
    <property type="component" value="Unassembled WGS sequence"/>
</dbReference>
<dbReference type="InterPro" id="IPR027417">
    <property type="entry name" value="P-loop_NTPase"/>
</dbReference>
<dbReference type="GO" id="GO:0007018">
    <property type="term" value="P:microtubule-based movement"/>
    <property type="evidence" value="ECO:0007669"/>
    <property type="project" value="InterPro"/>
</dbReference>
<keyword evidence="12" id="KW-0966">Cell projection</keyword>
<feature type="domain" description="Dynein heavy chain AAA lid" evidence="16">
    <location>
        <begin position="494"/>
        <end position="632"/>
    </location>
</feature>
<keyword evidence="5" id="KW-0547">Nucleotide-binding</keyword>
<dbReference type="Gene3D" id="1.20.1270.280">
    <property type="match status" value="1"/>
</dbReference>
<evidence type="ECO:0000256" key="2">
    <source>
        <dbReference type="ARBA" id="ARBA00004245"/>
    </source>
</evidence>
<keyword evidence="7" id="KW-0243">Dynein</keyword>
<dbReference type="InterPro" id="IPR035706">
    <property type="entry name" value="AAA_9"/>
</dbReference>
<dbReference type="GO" id="GO:0051959">
    <property type="term" value="F:dynein light intermediate chain binding"/>
    <property type="evidence" value="ECO:0007669"/>
    <property type="project" value="InterPro"/>
</dbReference>
<dbReference type="GO" id="GO:0005874">
    <property type="term" value="C:microtubule"/>
    <property type="evidence" value="ECO:0007669"/>
    <property type="project" value="UniProtKB-KW"/>
</dbReference>
<evidence type="ECO:0000259" key="17">
    <source>
        <dbReference type="Pfam" id="PF18199"/>
    </source>
</evidence>
<evidence type="ECO:0000256" key="8">
    <source>
        <dbReference type="ARBA" id="ARBA00023054"/>
    </source>
</evidence>
<organism evidence="18 19">
    <name type="scientific">Pycnococcus provasolii</name>
    <dbReference type="NCBI Taxonomy" id="41880"/>
    <lineage>
        <taxon>Eukaryota</taxon>
        <taxon>Viridiplantae</taxon>
        <taxon>Chlorophyta</taxon>
        <taxon>Pseudoscourfieldiophyceae</taxon>
        <taxon>Pseudoscourfieldiales</taxon>
        <taxon>Pycnococcaceae</taxon>
        <taxon>Pycnococcus</taxon>
    </lineage>
</organism>
<evidence type="ECO:0000256" key="11">
    <source>
        <dbReference type="ARBA" id="ARBA00023212"/>
    </source>
</evidence>
<comment type="subcellular location">
    <subcellularLocation>
        <location evidence="1">Cell projection</location>
        <location evidence="1">Cilium</location>
    </subcellularLocation>
    <subcellularLocation>
        <location evidence="2">Cytoplasm</location>
        <location evidence="2">Cytoskeleton</location>
    </subcellularLocation>
</comment>
<dbReference type="AlphaFoldDB" id="A0A830HQ40"/>
<dbReference type="Pfam" id="PF18198">
    <property type="entry name" value="AAA_lid_11"/>
    <property type="match status" value="1"/>
</dbReference>
<evidence type="ECO:0000256" key="6">
    <source>
        <dbReference type="ARBA" id="ARBA00022840"/>
    </source>
</evidence>
<keyword evidence="9" id="KW-0969">Cilium</keyword>
<dbReference type="Pfam" id="PF12781">
    <property type="entry name" value="AAA_9"/>
    <property type="match status" value="1"/>
</dbReference>
<dbReference type="InterPro" id="IPR043160">
    <property type="entry name" value="Dynein_C_barrel"/>
</dbReference>
<keyword evidence="11" id="KW-0206">Cytoskeleton</keyword>
<evidence type="ECO:0000259" key="16">
    <source>
        <dbReference type="Pfam" id="PF18198"/>
    </source>
</evidence>
<accession>A0A830HQ40</accession>
<dbReference type="GO" id="GO:0005524">
    <property type="term" value="F:ATP binding"/>
    <property type="evidence" value="ECO:0007669"/>
    <property type="project" value="UniProtKB-KW"/>
</dbReference>
<dbReference type="GO" id="GO:0005929">
    <property type="term" value="C:cilium"/>
    <property type="evidence" value="ECO:0007669"/>
    <property type="project" value="UniProtKB-SubCell"/>
</dbReference>
<dbReference type="Gene3D" id="6.10.140.1060">
    <property type="match status" value="1"/>
</dbReference>
<keyword evidence="3" id="KW-0963">Cytoplasm</keyword>
<evidence type="ECO:0000259" key="14">
    <source>
        <dbReference type="Pfam" id="PF03028"/>
    </source>
</evidence>
<dbReference type="InterPro" id="IPR026983">
    <property type="entry name" value="DHC"/>
</dbReference>
<keyword evidence="8 13" id="KW-0175">Coiled coil</keyword>
<evidence type="ECO:0000256" key="5">
    <source>
        <dbReference type="ARBA" id="ARBA00022741"/>
    </source>
</evidence>
<dbReference type="Gene3D" id="1.10.8.720">
    <property type="entry name" value="Region D6 of dynein motor"/>
    <property type="match status" value="1"/>
</dbReference>
<dbReference type="InterPro" id="IPR041658">
    <property type="entry name" value="AAA_lid_11"/>
</dbReference>
<evidence type="ECO:0000256" key="9">
    <source>
        <dbReference type="ARBA" id="ARBA00023069"/>
    </source>
</evidence>